<proteinExistence type="predicted"/>
<organism evidence="1 2">
    <name type="scientific">Microvirgula aerodenitrificans</name>
    <dbReference type="NCBI Taxonomy" id="57480"/>
    <lineage>
        <taxon>Bacteria</taxon>
        <taxon>Pseudomonadati</taxon>
        <taxon>Pseudomonadota</taxon>
        <taxon>Betaproteobacteria</taxon>
        <taxon>Neisseriales</taxon>
        <taxon>Aquaspirillaceae</taxon>
        <taxon>Microvirgula</taxon>
    </lineage>
</organism>
<accession>A0A2S0PE91</accession>
<reference evidence="1 2" key="1">
    <citation type="submission" date="2018-04" db="EMBL/GenBank/DDBJ databases">
        <title>Denitrifier Microvirgula.</title>
        <authorList>
            <person name="Anderson E."/>
            <person name="Jang J."/>
            <person name="Ishii S."/>
        </authorList>
    </citation>
    <scope>NUCLEOTIDE SEQUENCE [LARGE SCALE GENOMIC DNA]</scope>
    <source>
        <strain evidence="1 2">BE2.4</strain>
    </source>
</reference>
<name>A0A2S0PE91_9NEIS</name>
<dbReference type="KEGG" id="maer:DAI18_17875"/>
<dbReference type="EMBL" id="CP028519">
    <property type="protein sequence ID" value="AVY95700.1"/>
    <property type="molecule type" value="Genomic_DNA"/>
</dbReference>
<gene>
    <name evidence="1" type="ORF">DAI18_17875</name>
</gene>
<dbReference type="AlphaFoldDB" id="A0A2S0PE91"/>
<evidence type="ECO:0000313" key="1">
    <source>
        <dbReference type="EMBL" id="AVY95700.1"/>
    </source>
</evidence>
<keyword evidence="2" id="KW-1185">Reference proteome</keyword>
<protein>
    <submittedName>
        <fullName evidence="1">Uncharacterized protein</fullName>
    </submittedName>
</protein>
<dbReference type="Proteomes" id="UP000244173">
    <property type="component" value="Chromosome"/>
</dbReference>
<evidence type="ECO:0000313" key="2">
    <source>
        <dbReference type="Proteomes" id="UP000244173"/>
    </source>
</evidence>
<sequence length="60" mass="6739">MFRDLAYRSRTLVLTDGRTFAVERSRIEASDPALIAFLSQNSEFERQPPNAVPAEPTAEV</sequence>